<evidence type="ECO:0000313" key="3">
    <source>
        <dbReference type="Proteomes" id="UP001218188"/>
    </source>
</evidence>
<evidence type="ECO:0000313" key="2">
    <source>
        <dbReference type="EMBL" id="KAJ7028864.1"/>
    </source>
</evidence>
<sequence length="543" mass="60583">MTKGQEASVVGWDESIGPSGQRVLDTLFVHLDNLPSERIIEIPGLPPNVVPLVRTSSVITVLLEDDSLLSIAREQVTTLLDFSITDYTAQGKSRPKNPVDLTNCRDHKAYYVALSRATTAAGTIILQDFRTDKITCGMHGYLRQELRELELLDEITRLQYAGTLPRAVTGLYRRQLLRSYMKWKGDSADPAHFHPSMHSTNSELDARHLTRSFDDYGEWGPSGSKDRKRSRRSEEPAEPAKKKKRNGYTVGPSRLSEMVRSAERYPVGFVWDAVDHSCGYDATFTILTNIWRENPHHWSLTFGAMSPLLSRFVIVIQEAADGLITIESARDTLRQEMHLLHPADFPYGPVGTTIDKIVSVLVDVNQTHAIGRHVCRNCGYLHHEGIPLFNPYICAIPSDQQLRNNPTGVPIDAWLGDHLALSLLRCPVCAARRIRSRMSVQYAVDSLPALLILSLDKDGLIFSQTLSFDVAGEMSVLRLRGIIYGGGGHFTARYISPSGIVWFNDGMITASGCVEEGHLDALPPDYLFYARGRKAINLIYAKV</sequence>
<name>A0AAD6SIU9_9AGAR</name>
<gene>
    <name evidence="2" type="ORF">C8F04DRAFT_963572</name>
</gene>
<feature type="region of interest" description="Disordered" evidence="1">
    <location>
        <begin position="215"/>
        <end position="253"/>
    </location>
</feature>
<accession>A0AAD6SIU9</accession>
<dbReference type="EMBL" id="JARJCM010000108">
    <property type="protein sequence ID" value="KAJ7028864.1"/>
    <property type="molecule type" value="Genomic_DNA"/>
</dbReference>
<protein>
    <submittedName>
        <fullName evidence="2">Uncharacterized protein</fullName>
    </submittedName>
</protein>
<organism evidence="2 3">
    <name type="scientific">Mycena alexandri</name>
    <dbReference type="NCBI Taxonomy" id="1745969"/>
    <lineage>
        <taxon>Eukaryota</taxon>
        <taxon>Fungi</taxon>
        <taxon>Dikarya</taxon>
        <taxon>Basidiomycota</taxon>
        <taxon>Agaricomycotina</taxon>
        <taxon>Agaricomycetes</taxon>
        <taxon>Agaricomycetidae</taxon>
        <taxon>Agaricales</taxon>
        <taxon>Marasmiineae</taxon>
        <taxon>Mycenaceae</taxon>
        <taxon>Mycena</taxon>
    </lineage>
</organism>
<keyword evidence="3" id="KW-1185">Reference proteome</keyword>
<dbReference type="Proteomes" id="UP001218188">
    <property type="component" value="Unassembled WGS sequence"/>
</dbReference>
<proteinExistence type="predicted"/>
<comment type="caution">
    <text evidence="2">The sequence shown here is derived from an EMBL/GenBank/DDBJ whole genome shotgun (WGS) entry which is preliminary data.</text>
</comment>
<reference evidence="2" key="1">
    <citation type="submission" date="2023-03" db="EMBL/GenBank/DDBJ databases">
        <title>Massive genome expansion in bonnet fungi (Mycena s.s.) driven by repeated elements and novel gene families across ecological guilds.</title>
        <authorList>
            <consortium name="Lawrence Berkeley National Laboratory"/>
            <person name="Harder C.B."/>
            <person name="Miyauchi S."/>
            <person name="Viragh M."/>
            <person name="Kuo A."/>
            <person name="Thoen E."/>
            <person name="Andreopoulos B."/>
            <person name="Lu D."/>
            <person name="Skrede I."/>
            <person name="Drula E."/>
            <person name="Henrissat B."/>
            <person name="Morin E."/>
            <person name="Kohler A."/>
            <person name="Barry K."/>
            <person name="LaButti K."/>
            <person name="Morin E."/>
            <person name="Salamov A."/>
            <person name="Lipzen A."/>
            <person name="Mereny Z."/>
            <person name="Hegedus B."/>
            <person name="Baldrian P."/>
            <person name="Stursova M."/>
            <person name="Weitz H."/>
            <person name="Taylor A."/>
            <person name="Grigoriev I.V."/>
            <person name="Nagy L.G."/>
            <person name="Martin F."/>
            <person name="Kauserud H."/>
        </authorList>
    </citation>
    <scope>NUCLEOTIDE SEQUENCE</scope>
    <source>
        <strain evidence="2">CBHHK200</strain>
    </source>
</reference>
<dbReference type="AlphaFoldDB" id="A0AAD6SIU9"/>
<evidence type="ECO:0000256" key="1">
    <source>
        <dbReference type="SAM" id="MobiDB-lite"/>
    </source>
</evidence>